<gene>
    <name evidence="1" type="primary">AlNc14C124G6774</name>
    <name evidence="1" type="ORF">ALNC14_076420</name>
</gene>
<accession>F0WJP8</accession>
<dbReference type="HOGENOM" id="CLU_1931431_0_0_1"/>
<organism evidence="1">
    <name type="scientific">Albugo laibachii Nc14</name>
    <dbReference type="NCBI Taxonomy" id="890382"/>
    <lineage>
        <taxon>Eukaryota</taxon>
        <taxon>Sar</taxon>
        <taxon>Stramenopiles</taxon>
        <taxon>Oomycota</taxon>
        <taxon>Peronosporomycetes</taxon>
        <taxon>Albuginales</taxon>
        <taxon>Albuginaceae</taxon>
        <taxon>Albugo</taxon>
    </lineage>
</organism>
<protein>
    <submittedName>
        <fullName evidence="1">AlNc14C124G6774 protein</fullName>
    </submittedName>
</protein>
<name>F0WJP8_9STRA</name>
<dbReference type="EMBL" id="FR824169">
    <property type="protein sequence ID" value="CCA21499.1"/>
    <property type="molecule type" value="Genomic_DNA"/>
</dbReference>
<reference evidence="1" key="2">
    <citation type="submission" date="2011-02" db="EMBL/GenBank/DDBJ databases">
        <authorList>
            <person name="MacLean D."/>
        </authorList>
    </citation>
    <scope>NUCLEOTIDE SEQUENCE</scope>
</reference>
<reference evidence="1" key="1">
    <citation type="journal article" date="2011" name="PLoS Biol.">
        <title>Gene gain and loss during evolution of obligate parasitism in the white rust pathogen of Arabidopsis thaliana.</title>
        <authorList>
            <person name="Kemen E."/>
            <person name="Gardiner A."/>
            <person name="Schultz-Larsen T."/>
            <person name="Kemen A.C."/>
            <person name="Balmuth A.L."/>
            <person name="Robert-Seilaniantz A."/>
            <person name="Bailey K."/>
            <person name="Holub E."/>
            <person name="Studholme D.J."/>
            <person name="Maclean D."/>
            <person name="Jones J.D."/>
        </authorList>
    </citation>
    <scope>NUCLEOTIDE SEQUENCE</scope>
</reference>
<evidence type="ECO:0000313" key="1">
    <source>
        <dbReference type="EMBL" id="CCA21499.1"/>
    </source>
</evidence>
<proteinExistence type="predicted"/>
<sequence>MLDPKWFSDRPDLFGVDAAHMKQQKYKRVQIVLVGRDRNLRKKIATVALVLLGDNDNYTDRNVGLGSAADNLKIFIMFCIRHIIGNMRSDKSVRLSVAQERFVWEANAATSRSDFDSAMSGLTSAKSAAGA</sequence>
<dbReference type="AlphaFoldDB" id="F0WJP8"/>